<name>A0A426X8P9_ENSVE</name>
<comment type="caution">
    <text evidence="2">The sequence shown here is derived from an EMBL/GenBank/DDBJ whole genome shotgun (WGS) entry which is preliminary data.</text>
</comment>
<reference evidence="2 3" key="1">
    <citation type="journal article" date="2014" name="Agronomy (Basel)">
        <title>A Draft Genome Sequence for Ensete ventricosum, the Drought-Tolerant Tree Against Hunger.</title>
        <authorList>
            <person name="Harrison J."/>
            <person name="Moore K.A."/>
            <person name="Paszkiewicz K."/>
            <person name="Jones T."/>
            <person name="Grant M."/>
            <person name="Ambacheew D."/>
            <person name="Muzemil S."/>
            <person name="Studholme D.J."/>
        </authorList>
    </citation>
    <scope>NUCLEOTIDE SEQUENCE [LARGE SCALE GENOMIC DNA]</scope>
</reference>
<protein>
    <submittedName>
        <fullName evidence="2">Uncharacterized protein</fullName>
    </submittedName>
</protein>
<evidence type="ECO:0000313" key="3">
    <source>
        <dbReference type="Proteomes" id="UP000287651"/>
    </source>
</evidence>
<evidence type="ECO:0000313" key="2">
    <source>
        <dbReference type="EMBL" id="RRT35852.1"/>
    </source>
</evidence>
<accession>A0A426X8P9</accession>
<sequence>MHPLRFPNSGIRAKAVRKGGDGPWPGSLQRQPTMVAAKVAGATASKRRLPATHTRAASRGNGASWKCGCPLAR</sequence>
<dbReference type="EMBL" id="AMZH03024417">
    <property type="protein sequence ID" value="RRT35852.1"/>
    <property type="molecule type" value="Genomic_DNA"/>
</dbReference>
<feature type="region of interest" description="Disordered" evidence="1">
    <location>
        <begin position="1"/>
        <end position="29"/>
    </location>
</feature>
<evidence type="ECO:0000256" key="1">
    <source>
        <dbReference type="SAM" id="MobiDB-lite"/>
    </source>
</evidence>
<gene>
    <name evidence="2" type="ORF">B296_00046673</name>
</gene>
<organism evidence="2 3">
    <name type="scientific">Ensete ventricosum</name>
    <name type="common">Abyssinian banana</name>
    <name type="synonym">Musa ensete</name>
    <dbReference type="NCBI Taxonomy" id="4639"/>
    <lineage>
        <taxon>Eukaryota</taxon>
        <taxon>Viridiplantae</taxon>
        <taxon>Streptophyta</taxon>
        <taxon>Embryophyta</taxon>
        <taxon>Tracheophyta</taxon>
        <taxon>Spermatophyta</taxon>
        <taxon>Magnoliopsida</taxon>
        <taxon>Liliopsida</taxon>
        <taxon>Zingiberales</taxon>
        <taxon>Musaceae</taxon>
        <taxon>Ensete</taxon>
    </lineage>
</organism>
<dbReference type="AlphaFoldDB" id="A0A426X8P9"/>
<feature type="region of interest" description="Disordered" evidence="1">
    <location>
        <begin position="42"/>
        <end position="63"/>
    </location>
</feature>
<proteinExistence type="predicted"/>
<dbReference type="Proteomes" id="UP000287651">
    <property type="component" value="Unassembled WGS sequence"/>
</dbReference>